<accession>A0A8S3U5W6</accession>
<sequence length="269" mass="31235">MEAIYAKKLMEDVKAENMIVCTIKLMTQFYLFRLGMRINTFGTGNLLDGLVERSDTSIGNCEKNIKQAITENNNVFKRHSDENTGRLMRKLEELDAKIEASAKLDPYFRSDHDELAVFTSVFCTSDRAAILDSDVMNQMLDCNIGRETREKQTQTEIEMIVSTEFIYRNLAMIEGLHTTVDEISKENQMLKETVDKDNLRFRTDLKTLTEEKERSKSPCYLSIDEEKMKLPPKLIQRKSRETKRQQQHESQDLAESVYDFRGKSRSLQS</sequence>
<gene>
    <name evidence="2" type="ORF">MEDL_51573</name>
</gene>
<dbReference type="Proteomes" id="UP000683360">
    <property type="component" value="Unassembled WGS sequence"/>
</dbReference>
<comment type="caution">
    <text evidence="2">The sequence shown here is derived from an EMBL/GenBank/DDBJ whole genome shotgun (WGS) entry which is preliminary data.</text>
</comment>
<organism evidence="2 3">
    <name type="scientific">Mytilus edulis</name>
    <name type="common">Blue mussel</name>
    <dbReference type="NCBI Taxonomy" id="6550"/>
    <lineage>
        <taxon>Eukaryota</taxon>
        <taxon>Metazoa</taxon>
        <taxon>Spiralia</taxon>
        <taxon>Lophotrochozoa</taxon>
        <taxon>Mollusca</taxon>
        <taxon>Bivalvia</taxon>
        <taxon>Autobranchia</taxon>
        <taxon>Pteriomorphia</taxon>
        <taxon>Mytilida</taxon>
        <taxon>Mytiloidea</taxon>
        <taxon>Mytilidae</taxon>
        <taxon>Mytilinae</taxon>
        <taxon>Mytilus</taxon>
    </lineage>
</organism>
<name>A0A8S3U5W6_MYTED</name>
<reference evidence="2" key="1">
    <citation type="submission" date="2021-03" db="EMBL/GenBank/DDBJ databases">
        <authorList>
            <person name="Bekaert M."/>
        </authorList>
    </citation>
    <scope>NUCLEOTIDE SEQUENCE</scope>
</reference>
<keyword evidence="3" id="KW-1185">Reference proteome</keyword>
<feature type="compositionally biased region" description="Basic and acidic residues" evidence="1">
    <location>
        <begin position="238"/>
        <end position="251"/>
    </location>
</feature>
<dbReference type="AlphaFoldDB" id="A0A8S3U5W6"/>
<dbReference type="EMBL" id="CAJPWZ010002507">
    <property type="protein sequence ID" value="CAG2239206.1"/>
    <property type="molecule type" value="Genomic_DNA"/>
</dbReference>
<evidence type="ECO:0000256" key="1">
    <source>
        <dbReference type="SAM" id="MobiDB-lite"/>
    </source>
</evidence>
<feature type="region of interest" description="Disordered" evidence="1">
    <location>
        <begin position="231"/>
        <end position="269"/>
    </location>
</feature>
<protein>
    <submittedName>
        <fullName evidence="2">Uncharacterized protein</fullName>
    </submittedName>
</protein>
<proteinExistence type="predicted"/>
<evidence type="ECO:0000313" key="2">
    <source>
        <dbReference type="EMBL" id="CAG2239206.1"/>
    </source>
</evidence>
<evidence type="ECO:0000313" key="3">
    <source>
        <dbReference type="Proteomes" id="UP000683360"/>
    </source>
</evidence>